<dbReference type="HOGENOM" id="CLU_2184451_0_0_1"/>
<evidence type="ECO:0000313" key="1">
    <source>
        <dbReference type="EMBL" id="CBX98200.1"/>
    </source>
</evidence>
<sequence length="109" mass="11847">MSGEALAPWPSAILEMRSTHHHAGKGGMRLLGGNYMTPGVASRPAAVVTNAEIYSAAQWNNSNPVGFQNVQISNHWRNLDFGVGVMCFERPSARCIDLQTNGARLWVPV</sequence>
<dbReference type="InParanoid" id="E5A3I7"/>
<dbReference type="Proteomes" id="UP000002668">
    <property type="component" value="Genome"/>
</dbReference>
<proteinExistence type="predicted"/>
<dbReference type="OrthoDB" id="10626589at2759"/>
<dbReference type="AlphaFoldDB" id="E5A3I7"/>
<evidence type="ECO:0000313" key="2">
    <source>
        <dbReference type="Proteomes" id="UP000002668"/>
    </source>
</evidence>
<organism evidence="2">
    <name type="scientific">Leptosphaeria maculans (strain JN3 / isolate v23.1.3 / race Av1-4-5-6-7-8)</name>
    <name type="common">Blackleg fungus</name>
    <name type="synonym">Phoma lingam</name>
    <dbReference type="NCBI Taxonomy" id="985895"/>
    <lineage>
        <taxon>Eukaryota</taxon>
        <taxon>Fungi</taxon>
        <taxon>Dikarya</taxon>
        <taxon>Ascomycota</taxon>
        <taxon>Pezizomycotina</taxon>
        <taxon>Dothideomycetes</taxon>
        <taxon>Pleosporomycetidae</taxon>
        <taxon>Pleosporales</taxon>
        <taxon>Pleosporineae</taxon>
        <taxon>Leptosphaeriaceae</taxon>
        <taxon>Plenodomus</taxon>
        <taxon>Plenodomus lingam/Leptosphaeria maculans species complex</taxon>
    </lineage>
</organism>
<accession>E5A3I7</accession>
<gene>
    <name evidence="1" type="ORF">LEMA_P096090.1</name>
</gene>
<name>E5A3I7_LEPMJ</name>
<reference evidence="2" key="1">
    <citation type="journal article" date="2011" name="Nat. Commun.">
        <title>Effector diversification within compartments of the Leptosphaeria maculans genome affected by Repeat-Induced Point mutations.</title>
        <authorList>
            <person name="Rouxel T."/>
            <person name="Grandaubert J."/>
            <person name="Hane J.K."/>
            <person name="Hoede C."/>
            <person name="van de Wouw A.P."/>
            <person name="Couloux A."/>
            <person name="Dominguez V."/>
            <person name="Anthouard V."/>
            <person name="Bally P."/>
            <person name="Bourras S."/>
            <person name="Cozijnsen A.J."/>
            <person name="Ciuffetti L.M."/>
            <person name="Degrave A."/>
            <person name="Dilmaghani A."/>
            <person name="Duret L."/>
            <person name="Fudal I."/>
            <person name="Goodwin S.B."/>
            <person name="Gout L."/>
            <person name="Glaser N."/>
            <person name="Linglin J."/>
            <person name="Kema G.H.J."/>
            <person name="Lapalu N."/>
            <person name="Lawrence C.B."/>
            <person name="May K."/>
            <person name="Meyer M."/>
            <person name="Ollivier B."/>
            <person name="Poulain J."/>
            <person name="Schoch C.L."/>
            <person name="Simon A."/>
            <person name="Spatafora J.W."/>
            <person name="Stachowiak A."/>
            <person name="Turgeon B.G."/>
            <person name="Tyler B.M."/>
            <person name="Vincent D."/>
            <person name="Weissenbach J."/>
            <person name="Amselem J."/>
            <person name="Quesneville H."/>
            <person name="Oliver R.P."/>
            <person name="Wincker P."/>
            <person name="Balesdent M.-H."/>
            <person name="Howlett B.J."/>
        </authorList>
    </citation>
    <scope>NUCLEOTIDE SEQUENCE [LARGE SCALE GENOMIC DNA]</scope>
    <source>
        <strain evidence="2">JN3 / isolate v23.1.3 / race Av1-4-5-6-7-8</strain>
    </source>
</reference>
<dbReference type="VEuPathDB" id="FungiDB:LEMA_P096090.1"/>
<keyword evidence="2" id="KW-1185">Reference proteome</keyword>
<dbReference type="EMBL" id="FP929133">
    <property type="protein sequence ID" value="CBX98200.1"/>
    <property type="molecule type" value="Genomic_DNA"/>
</dbReference>
<protein>
    <submittedName>
        <fullName evidence="1">Predicted protein</fullName>
    </submittedName>
</protein>